<dbReference type="PROSITE" id="PS52004">
    <property type="entry name" value="KS3_2"/>
    <property type="match status" value="1"/>
</dbReference>
<evidence type="ECO:0000256" key="1">
    <source>
        <dbReference type="ARBA" id="ARBA00008467"/>
    </source>
</evidence>
<organism evidence="7 8">
    <name type="scientific">Dactylosporangium maewongense</name>
    <dbReference type="NCBI Taxonomy" id="634393"/>
    <lineage>
        <taxon>Bacteria</taxon>
        <taxon>Bacillati</taxon>
        <taxon>Actinomycetota</taxon>
        <taxon>Actinomycetes</taxon>
        <taxon>Micromonosporales</taxon>
        <taxon>Micromonosporaceae</taxon>
        <taxon>Dactylosporangium</taxon>
    </lineage>
</organism>
<name>A0ABN2CF82_9ACTN</name>
<dbReference type="InterPro" id="IPR020841">
    <property type="entry name" value="PKS_Beta-ketoAc_synthase_dom"/>
</dbReference>
<dbReference type="SMART" id="SM00825">
    <property type="entry name" value="PKS_KS"/>
    <property type="match status" value="1"/>
</dbReference>
<accession>A0ABN2CF82</accession>
<comment type="similarity">
    <text evidence="1 4">Belongs to the thiolase-like superfamily. Beta-ketoacyl-ACP synthases family.</text>
</comment>
<evidence type="ECO:0000256" key="4">
    <source>
        <dbReference type="RuleBase" id="RU003694"/>
    </source>
</evidence>
<gene>
    <name evidence="7" type="ORF">GCM10009827_093500</name>
</gene>
<evidence type="ECO:0000259" key="6">
    <source>
        <dbReference type="PROSITE" id="PS52004"/>
    </source>
</evidence>
<evidence type="ECO:0000256" key="5">
    <source>
        <dbReference type="SAM" id="MobiDB-lite"/>
    </source>
</evidence>
<dbReference type="InterPro" id="IPR016039">
    <property type="entry name" value="Thiolase-like"/>
</dbReference>
<dbReference type="Pfam" id="PF00109">
    <property type="entry name" value="ketoacyl-synt"/>
    <property type="match status" value="1"/>
</dbReference>
<feature type="domain" description="Ketosynthase family 3 (KS3)" evidence="6">
    <location>
        <begin position="32"/>
        <end position="432"/>
    </location>
</feature>
<dbReference type="CDD" id="cd00832">
    <property type="entry name" value="CLF"/>
    <property type="match status" value="1"/>
</dbReference>
<feature type="compositionally biased region" description="Basic and acidic residues" evidence="5">
    <location>
        <begin position="15"/>
        <end position="26"/>
    </location>
</feature>
<dbReference type="InterPro" id="IPR000794">
    <property type="entry name" value="Beta-ketoacyl_synthase"/>
</dbReference>
<keyword evidence="2 4" id="KW-0808">Transferase</keyword>
<dbReference type="Gene3D" id="3.40.47.10">
    <property type="match status" value="2"/>
</dbReference>
<dbReference type="SUPFAM" id="SSF53901">
    <property type="entry name" value="Thiolase-like"/>
    <property type="match status" value="2"/>
</dbReference>
<dbReference type="Proteomes" id="UP001501470">
    <property type="component" value="Unassembled WGS sequence"/>
</dbReference>
<evidence type="ECO:0000313" key="7">
    <source>
        <dbReference type="EMBL" id="GAA1557870.1"/>
    </source>
</evidence>
<proteinExistence type="inferred from homology"/>
<evidence type="ECO:0000256" key="2">
    <source>
        <dbReference type="ARBA" id="ARBA00022679"/>
    </source>
</evidence>
<feature type="region of interest" description="Disordered" evidence="5">
    <location>
        <begin position="1"/>
        <end position="28"/>
    </location>
</feature>
<dbReference type="InterPro" id="IPR014031">
    <property type="entry name" value="Ketoacyl_synth_C"/>
</dbReference>
<dbReference type="PANTHER" id="PTHR11712:SF322">
    <property type="entry name" value="POLYKETIDE BETA-KETOACYL SYNTHASE 2-RELATED"/>
    <property type="match status" value="1"/>
</dbReference>
<keyword evidence="8" id="KW-1185">Reference proteome</keyword>
<dbReference type="InterPro" id="IPR014030">
    <property type="entry name" value="Ketoacyl_synth_N"/>
</dbReference>
<evidence type="ECO:0000256" key="3">
    <source>
        <dbReference type="ARBA" id="ARBA00023315"/>
    </source>
</evidence>
<comment type="caution">
    <text evidence="7">The sequence shown here is derived from an EMBL/GenBank/DDBJ whole genome shotgun (WGS) entry which is preliminary data.</text>
</comment>
<dbReference type="EMBL" id="BAAAQD010000026">
    <property type="protein sequence ID" value="GAA1557870.1"/>
    <property type="molecule type" value="Genomic_DNA"/>
</dbReference>
<reference evidence="7 8" key="1">
    <citation type="journal article" date="2019" name="Int. J. Syst. Evol. Microbiol.">
        <title>The Global Catalogue of Microorganisms (GCM) 10K type strain sequencing project: providing services to taxonomists for standard genome sequencing and annotation.</title>
        <authorList>
            <consortium name="The Broad Institute Genomics Platform"/>
            <consortium name="The Broad Institute Genome Sequencing Center for Infectious Disease"/>
            <person name="Wu L."/>
            <person name="Ma J."/>
        </authorList>
    </citation>
    <scope>NUCLEOTIDE SEQUENCE [LARGE SCALE GENOMIC DNA]</scope>
    <source>
        <strain evidence="7 8">JCM 15933</strain>
    </source>
</reference>
<dbReference type="PANTHER" id="PTHR11712">
    <property type="entry name" value="POLYKETIDE SYNTHASE-RELATED"/>
    <property type="match status" value="1"/>
</dbReference>
<evidence type="ECO:0000313" key="8">
    <source>
        <dbReference type="Proteomes" id="UP001501470"/>
    </source>
</evidence>
<keyword evidence="3" id="KW-0012">Acyltransferase</keyword>
<protein>
    <submittedName>
        <fullName evidence="7">Ketosynthase chain-length factor</fullName>
    </submittedName>
</protein>
<dbReference type="Pfam" id="PF02801">
    <property type="entry name" value="Ketoacyl-synt_C"/>
    <property type="match status" value="1"/>
</dbReference>
<sequence length="443" mass="45170">MTAPTTEGRGAGITEGRDAGITEGRDAGITGGRGAVITGIGVVAPNGFGTEDYWRATLDGRNGIGRITRFDPERYPARLAGEVRGFEPRRHLPSRLLPQTDHMTRLALVAADLALTDAGLDPAALPAYAAGVVTASASGGFEFGQRELEKLWSLGGEHVSAYQSFAWFYAVNTGQISIRHGLRGPSGVLVTEQAGGLDALAQARRHIRKGIPVVLSGGVDSALCPWGWIAQVANGRVATGEDPATAFRPFHRDAAGYVPGEGGAILVVEDAAAAATRGAAPLAVVAGYAATFDPPQDSGRPGTLRRAIEIALADAGAAAADVDVVFADAAGVPALDRAEADALAAVFGPRGTPVTAPKTMTGRLASGGAALDVATAALALRDGVIPPTVNVDAPALAHDLDLVTSARPARLRTALVVARGYGGFNAAVVLHHPTAAHRQGAAA</sequence>